<dbReference type="Proteomes" id="UP000289411">
    <property type="component" value="Unassembled WGS sequence"/>
</dbReference>
<dbReference type="RefSeq" id="WP_129218443.1">
    <property type="nucleotide sequence ID" value="NZ_QYBC01000005.1"/>
</dbReference>
<dbReference type="Pfam" id="PF00294">
    <property type="entry name" value="PfkB"/>
    <property type="match status" value="1"/>
</dbReference>
<dbReference type="PANTHER" id="PTHR43320">
    <property type="entry name" value="SUGAR KINASE"/>
    <property type="match status" value="1"/>
</dbReference>
<dbReference type="InterPro" id="IPR011611">
    <property type="entry name" value="PfkB_dom"/>
</dbReference>
<dbReference type="CDD" id="cd01168">
    <property type="entry name" value="adenosine_kinase"/>
    <property type="match status" value="1"/>
</dbReference>
<dbReference type="SUPFAM" id="SSF53613">
    <property type="entry name" value="Ribokinase-like"/>
    <property type="match status" value="1"/>
</dbReference>
<evidence type="ECO:0000256" key="4">
    <source>
        <dbReference type="RuleBase" id="RU003704"/>
    </source>
</evidence>
<dbReference type="PANTHER" id="PTHR43320:SF3">
    <property type="entry name" value="CARBOHYDRATE KINASE PFKB DOMAIN-CONTAINING PROTEIN"/>
    <property type="match status" value="1"/>
</dbReference>
<name>A0A4Q2RGW9_9HYPH</name>
<dbReference type="InterPro" id="IPR002139">
    <property type="entry name" value="Ribo/fructo_kinase"/>
</dbReference>
<evidence type="ECO:0000256" key="1">
    <source>
        <dbReference type="ARBA" id="ARBA00010688"/>
    </source>
</evidence>
<evidence type="ECO:0000256" key="3">
    <source>
        <dbReference type="ARBA" id="ARBA00022777"/>
    </source>
</evidence>
<keyword evidence="2 4" id="KW-0808">Transferase</keyword>
<dbReference type="InterPro" id="IPR052700">
    <property type="entry name" value="Carb_kinase_PfkB-like"/>
</dbReference>
<reference evidence="6 7" key="2">
    <citation type="submission" date="2019-02" db="EMBL/GenBank/DDBJ databases">
        <title>'Lichenibacterium ramalinii' gen. nov. sp. nov., 'Lichenibacterium minor' gen. nov. sp. nov.</title>
        <authorList>
            <person name="Pankratov T."/>
        </authorList>
    </citation>
    <scope>NUCLEOTIDE SEQUENCE [LARGE SCALE GENOMIC DNA]</scope>
    <source>
        <strain evidence="6 7">RmlP001</strain>
    </source>
</reference>
<comment type="caution">
    <text evidence="6">The sequence shown here is derived from an EMBL/GenBank/DDBJ whole genome shotgun (WGS) entry which is preliminary data.</text>
</comment>
<sequence>MPAQTLDLLCLGNAIVDVLTSVDDAFLDTWGIAKGGMNLIDEARAEALHAAMGTTVIVSGGSAANTAVGAAKLGAASAFIGKVRDDEVGGYFSADLRSTGVAFGTPAAADGPVTARSYILVTPDGQRTMNTFLGACQNLTVDDVDPALVAAAGVTYLEGYLWDPPHAKDAFRKASSLAHAAGRRVALSLSDSFCVGRYRDEFLDLVRSKQVDIVFANEAELLALYETADFDGAVAALRADCALAAVTRGAAGAVVAEPGGVRGVPAFPVAAVVDSTGAGDLFAAGFLAGLARGRDALDCARLGALAAAEIIGHVGARPVADLAALARAERLDA</sequence>
<keyword evidence="7" id="KW-1185">Reference proteome</keyword>
<evidence type="ECO:0000256" key="2">
    <source>
        <dbReference type="ARBA" id="ARBA00022679"/>
    </source>
</evidence>
<evidence type="ECO:0000313" key="6">
    <source>
        <dbReference type="EMBL" id="RYB05932.1"/>
    </source>
</evidence>
<dbReference type="OrthoDB" id="9813569at2"/>
<dbReference type="EMBL" id="QYBC01000005">
    <property type="protein sequence ID" value="RYB05932.1"/>
    <property type="molecule type" value="Genomic_DNA"/>
</dbReference>
<feature type="domain" description="Carbohydrate kinase PfkB" evidence="5">
    <location>
        <begin position="40"/>
        <end position="318"/>
    </location>
</feature>
<proteinExistence type="inferred from homology"/>
<dbReference type="AlphaFoldDB" id="A0A4Q2RGW9"/>
<dbReference type="InterPro" id="IPR029056">
    <property type="entry name" value="Ribokinase-like"/>
</dbReference>
<keyword evidence="3 4" id="KW-0418">Kinase</keyword>
<evidence type="ECO:0000313" key="7">
    <source>
        <dbReference type="Proteomes" id="UP000289411"/>
    </source>
</evidence>
<comment type="similarity">
    <text evidence="1 4">Belongs to the carbohydrate kinase PfkB family.</text>
</comment>
<evidence type="ECO:0000259" key="5">
    <source>
        <dbReference type="Pfam" id="PF00294"/>
    </source>
</evidence>
<dbReference type="InterPro" id="IPR002173">
    <property type="entry name" value="Carboh/pur_kinase_PfkB_CS"/>
</dbReference>
<dbReference type="Gene3D" id="3.40.1190.20">
    <property type="match status" value="1"/>
</dbReference>
<dbReference type="GO" id="GO:0016301">
    <property type="term" value="F:kinase activity"/>
    <property type="evidence" value="ECO:0007669"/>
    <property type="project" value="UniProtKB-KW"/>
</dbReference>
<accession>A0A4Q2RGW9</accession>
<reference evidence="6 7" key="1">
    <citation type="submission" date="2018-09" db="EMBL/GenBank/DDBJ databases">
        <authorList>
            <person name="Grouzdev D.S."/>
            <person name="Krutkina M.S."/>
        </authorList>
    </citation>
    <scope>NUCLEOTIDE SEQUENCE [LARGE SCALE GENOMIC DNA]</scope>
    <source>
        <strain evidence="6 7">RmlP001</strain>
    </source>
</reference>
<organism evidence="6 7">
    <name type="scientific">Lichenibacterium ramalinae</name>
    <dbReference type="NCBI Taxonomy" id="2316527"/>
    <lineage>
        <taxon>Bacteria</taxon>
        <taxon>Pseudomonadati</taxon>
        <taxon>Pseudomonadota</taxon>
        <taxon>Alphaproteobacteria</taxon>
        <taxon>Hyphomicrobiales</taxon>
        <taxon>Lichenihabitantaceae</taxon>
        <taxon>Lichenibacterium</taxon>
    </lineage>
</organism>
<protein>
    <submittedName>
        <fullName evidence="6">Adenosine kinase</fullName>
    </submittedName>
</protein>
<dbReference type="PROSITE" id="PS00584">
    <property type="entry name" value="PFKB_KINASES_2"/>
    <property type="match status" value="1"/>
</dbReference>
<dbReference type="PRINTS" id="PR00990">
    <property type="entry name" value="RIBOKINASE"/>
</dbReference>
<gene>
    <name evidence="6" type="ORF">D3272_06960</name>
</gene>